<evidence type="ECO:0000256" key="8">
    <source>
        <dbReference type="ARBA" id="ARBA00023136"/>
    </source>
</evidence>
<dbReference type="Proteomes" id="UP000663873">
    <property type="component" value="Unassembled WGS sequence"/>
</dbReference>
<keyword evidence="5 9" id="KW-0547">Nucleotide-binding</keyword>
<dbReference type="EMBL" id="CAJNXB010003051">
    <property type="protein sequence ID" value="CAF3293151.1"/>
    <property type="molecule type" value="Genomic_DNA"/>
</dbReference>
<keyword evidence="3" id="KW-0732">Signal</keyword>
<dbReference type="EMBL" id="CAJNYT010002760">
    <property type="protein sequence ID" value="CAF3491533.1"/>
    <property type="molecule type" value="Genomic_DNA"/>
</dbReference>
<keyword evidence="7 11" id="KW-1133">Transmembrane helix</keyword>
<feature type="region of interest" description="Disordered" evidence="10">
    <location>
        <begin position="528"/>
        <end position="549"/>
    </location>
</feature>
<dbReference type="Proteomes" id="UP000663825">
    <property type="component" value="Unassembled WGS sequence"/>
</dbReference>
<dbReference type="InterPro" id="IPR050122">
    <property type="entry name" value="RTK"/>
</dbReference>
<evidence type="ECO:0000313" key="14">
    <source>
        <dbReference type="EMBL" id="CAF3491533.1"/>
    </source>
</evidence>
<dbReference type="EMBL" id="CAJOBP010001771">
    <property type="protein sequence ID" value="CAF4310049.1"/>
    <property type="molecule type" value="Genomic_DNA"/>
</dbReference>
<dbReference type="AlphaFoldDB" id="A0A817SBC0"/>
<feature type="transmembrane region" description="Helical" evidence="11">
    <location>
        <begin position="253"/>
        <end position="278"/>
    </location>
</feature>
<evidence type="ECO:0000313" key="16">
    <source>
        <dbReference type="EMBL" id="CAF4310049.1"/>
    </source>
</evidence>
<proteinExistence type="predicted"/>
<dbReference type="InterPro" id="IPR000719">
    <property type="entry name" value="Prot_kinase_dom"/>
</dbReference>
<feature type="region of interest" description="Disordered" evidence="10">
    <location>
        <begin position="91"/>
        <end position="110"/>
    </location>
</feature>
<feature type="domain" description="Protein kinase" evidence="12">
    <location>
        <begin position="311"/>
        <end position="549"/>
    </location>
</feature>
<evidence type="ECO:0000313" key="17">
    <source>
        <dbReference type="EMBL" id="CAF4462923.1"/>
    </source>
</evidence>
<keyword evidence="20" id="KW-1185">Reference proteome</keyword>
<accession>A0A817SBC0</accession>
<dbReference type="Proteomes" id="UP000663872">
    <property type="component" value="Unassembled WGS sequence"/>
</dbReference>
<dbReference type="Proteomes" id="UP000663848">
    <property type="component" value="Unassembled WGS sequence"/>
</dbReference>
<evidence type="ECO:0000313" key="15">
    <source>
        <dbReference type="EMBL" id="CAF3598325.1"/>
    </source>
</evidence>
<comment type="subcellular location">
    <subcellularLocation>
        <location evidence="1">Membrane</location>
        <topology evidence="1">Single-pass type I membrane protein</topology>
    </subcellularLocation>
</comment>
<keyword evidence="8 11" id="KW-0472">Membrane</keyword>
<feature type="binding site" evidence="9">
    <location>
        <position position="343"/>
    </location>
    <ligand>
        <name>ATP</name>
        <dbReference type="ChEBI" id="CHEBI:30616"/>
    </ligand>
</feature>
<dbReference type="GO" id="GO:0043235">
    <property type="term" value="C:receptor complex"/>
    <property type="evidence" value="ECO:0007669"/>
    <property type="project" value="TreeGrafter"/>
</dbReference>
<dbReference type="SUPFAM" id="SSF49265">
    <property type="entry name" value="Fibronectin type III"/>
    <property type="match status" value="1"/>
</dbReference>
<evidence type="ECO:0000256" key="1">
    <source>
        <dbReference type="ARBA" id="ARBA00004479"/>
    </source>
</evidence>
<evidence type="ECO:0000313" key="19">
    <source>
        <dbReference type="Proteomes" id="UP000663825"/>
    </source>
</evidence>
<dbReference type="OrthoDB" id="5809444at2759"/>
<evidence type="ECO:0000259" key="12">
    <source>
        <dbReference type="PROSITE" id="PS50011"/>
    </source>
</evidence>
<dbReference type="EMBL" id="CAJNYD010004415">
    <property type="protein sequence ID" value="CAF3598325.1"/>
    <property type="molecule type" value="Genomic_DNA"/>
</dbReference>
<organism evidence="13 19">
    <name type="scientific">Rotaria socialis</name>
    <dbReference type="NCBI Taxonomy" id="392032"/>
    <lineage>
        <taxon>Eukaryota</taxon>
        <taxon>Metazoa</taxon>
        <taxon>Spiralia</taxon>
        <taxon>Gnathifera</taxon>
        <taxon>Rotifera</taxon>
        <taxon>Eurotatoria</taxon>
        <taxon>Bdelloidea</taxon>
        <taxon>Philodinida</taxon>
        <taxon>Philodinidae</taxon>
        <taxon>Rotaria</taxon>
    </lineage>
</organism>
<dbReference type="EMBL" id="CAJOBR010001304">
    <property type="protein sequence ID" value="CAF4596781.1"/>
    <property type="molecule type" value="Genomic_DNA"/>
</dbReference>
<feature type="compositionally biased region" description="Acidic residues" evidence="10">
    <location>
        <begin position="528"/>
        <end position="537"/>
    </location>
</feature>
<evidence type="ECO:0000256" key="7">
    <source>
        <dbReference type="ARBA" id="ARBA00022989"/>
    </source>
</evidence>
<evidence type="ECO:0000256" key="4">
    <source>
        <dbReference type="ARBA" id="ARBA00022737"/>
    </source>
</evidence>
<evidence type="ECO:0000256" key="10">
    <source>
        <dbReference type="SAM" id="MobiDB-lite"/>
    </source>
</evidence>
<dbReference type="PANTHER" id="PTHR24416:SF525">
    <property type="entry name" value="INSULIN-LIKE RECEPTOR"/>
    <property type="match status" value="1"/>
</dbReference>
<evidence type="ECO:0000313" key="13">
    <source>
        <dbReference type="EMBL" id="CAF3293151.1"/>
    </source>
</evidence>
<evidence type="ECO:0000256" key="6">
    <source>
        <dbReference type="ARBA" id="ARBA00022840"/>
    </source>
</evidence>
<dbReference type="InterPro" id="IPR001245">
    <property type="entry name" value="Ser-Thr/Tyr_kinase_cat_dom"/>
</dbReference>
<dbReference type="SUPFAM" id="SSF56112">
    <property type="entry name" value="Protein kinase-like (PK-like)"/>
    <property type="match status" value="1"/>
</dbReference>
<evidence type="ECO:0000256" key="9">
    <source>
        <dbReference type="PROSITE-ProRule" id="PRU10141"/>
    </source>
</evidence>
<dbReference type="Gene3D" id="1.10.510.10">
    <property type="entry name" value="Transferase(Phosphotransferase) domain 1"/>
    <property type="match status" value="1"/>
</dbReference>
<dbReference type="Proteomes" id="UP000663851">
    <property type="component" value="Unassembled WGS sequence"/>
</dbReference>
<keyword evidence="6 9" id="KW-0067">ATP-binding</keyword>
<evidence type="ECO:0000256" key="3">
    <source>
        <dbReference type="ARBA" id="ARBA00022729"/>
    </source>
</evidence>
<dbReference type="InterPro" id="IPR036116">
    <property type="entry name" value="FN3_sf"/>
</dbReference>
<protein>
    <recommendedName>
        <fullName evidence="12">Protein kinase domain-containing protein</fullName>
    </recommendedName>
</protein>
<reference evidence="13" key="1">
    <citation type="submission" date="2021-02" db="EMBL/GenBank/DDBJ databases">
        <authorList>
            <person name="Nowell W R."/>
        </authorList>
    </citation>
    <scope>NUCLEOTIDE SEQUENCE</scope>
</reference>
<keyword evidence="2 11" id="KW-0812">Transmembrane</keyword>
<evidence type="ECO:0000313" key="20">
    <source>
        <dbReference type="Proteomes" id="UP000663873"/>
    </source>
</evidence>
<evidence type="ECO:0000256" key="5">
    <source>
        <dbReference type="ARBA" id="ARBA00022741"/>
    </source>
</evidence>
<dbReference type="GO" id="GO:0005886">
    <property type="term" value="C:plasma membrane"/>
    <property type="evidence" value="ECO:0007669"/>
    <property type="project" value="TreeGrafter"/>
</dbReference>
<name>A0A817SBC0_9BILA</name>
<dbReference type="GO" id="GO:0005524">
    <property type="term" value="F:ATP binding"/>
    <property type="evidence" value="ECO:0007669"/>
    <property type="project" value="UniProtKB-UniRule"/>
</dbReference>
<dbReference type="PROSITE" id="PS50011">
    <property type="entry name" value="PROTEIN_KINASE_DOM"/>
    <property type="match status" value="1"/>
</dbReference>
<sequence>MSAELTSLLGDEWYAVYASMTSHVNTVGLFSPISYFLWQPPSKPNEPITTYLVYYAPIDDRLPVNNSKLLCLMKDRWRSEESVSMDNLNLNNQSTRCSRPKNRLTDTITNNDDETDEEIEQNTDPLFIRSELKDTIINDLDHYFEDKSSTFNDQYKSNSEEQPVVEHKPYINEYNRSISDTRVLIEVDVPLLPRTTYRLRIITYTIARLNNEYEDREKINDDSHSFNTANLFVELVFTTKDFPNNELTRQNRLILFILIIGSIILLLIIIIGAQFYYYKYSRGDNKASISKNPNYGLINTSDQWEIDQDSVTIDKLIGQGHFGQIYQGVLKLPDGTLKPCAIKLRTTHPTDLLQEASIMKLVKINLFLIIYLLFSRQFQCHHVIQLYGICSPICSPYVVMELMENGDLKNYLYRHRQGEINSNGARLLESAMIQLALDIADGMSFDVLLWEIATLGEQPYQGYGNEEVVHYVLYGNITLERAQNCPEILHKLILPYENEDFRLHAYYHTQPSLSQPKVSIDNTRNDEEDLLLGDDDDSGHHFKKSKMNL</sequence>
<evidence type="ECO:0000256" key="2">
    <source>
        <dbReference type="ARBA" id="ARBA00022692"/>
    </source>
</evidence>
<dbReference type="EMBL" id="CAJOBO010002674">
    <property type="protein sequence ID" value="CAF4462923.1"/>
    <property type="molecule type" value="Genomic_DNA"/>
</dbReference>
<dbReference type="PROSITE" id="PS00107">
    <property type="entry name" value="PROTEIN_KINASE_ATP"/>
    <property type="match status" value="1"/>
</dbReference>
<gene>
    <name evidence="14" type="ORF">GRG538_LOCUS17021</name>
    <name evidence="17" type="ORF">HFQ381_LOCUS24806</name>
    <name evidence="15" type="ORF">LUA448_LOCUS30295</name>
    <name evidence="18" type="ORF">QYT958_LOCUS11277</name>
    <name evidence="13" type="ORF">TIS948_LOCUS17695</name>
    <name evidence="16" type="ORF">UJA718_LOCUS13203</name>
</gene>
<dbReference type="Proteomes" id="UP000663833">
    <property type="component" value="Unassembled WGS sequence"/>
</dbReference>
<dbReference type="InterPro" id="IPR017441">
    <property type="entry name" value="Protein_kinase_ATP_BS"/>
</dbReference>
<dbReference type="GO" id="GO:0007169">
    <property type="term" value="P:cell surface receptor protein tyrosine kinase signaling pathway"/>
    <property type="evidence" value="ECO:0007669"/>
    <property type="project" value="TreeGrafter"/>
</dbReference>
<keyword evidence="4" id="KW-0677">Repeat</keyword>
<dbReference type="InterPro" id="IPR011009">
    <property type="entry name" value="Kinase-like_dom_sf"/>
</dbReference>
<evidence type="ECO:0000313" key="18">
    <source>
        <dbReference type="EMBL" id="CAF4596781.1"/>
    </source>
</evidence>
<dbReference type="PANTHER" id="PTHR24416">
    <property type="entry name" value="TYROSINE-PROTEIN KINASE RECEPTOR"/>
    <property type="match status" value="1"/>
</dbReference>
<dbReference type="Pfam" id="PF07714">
    <property type="entry name" value="PK_Tyr_Ser-Thr"/>
    <property type="match status" value="1"/>
</dbReference>
<evidence type="ECO:0000256" key="11">
    <source>
        <dbReference type="SAM" id="Phobius"/>
    </source>
</evidence>
<dbReference type="Gene3D" id="3.30.200.20">
    <property type="entry name" value="Phosphorylase Kinase, domain 1"/>
    <property type="match status" value="1"/>
</dbReference>
<comment type="caution">
    <text evidence="13">The sequence shown here is derived from an EMBL/GenBank/DDBJ whole genome shotgun (WGS) entry which is preliminary data.</text>
</comment>
<dbReference type="GO" id="GO:0004714">
    <property type="term" value="F:transmembrane receptor protein tyrosine kinase activity"/>
    <property type="evidence" value="ECO:0007669"/>
    <property type="project" value="TreeGrafter"/>
</dbReference>